<comment type="caution">
    <text evidence="3">The sequence shown here is derived from an EMBL/GenBank/DDBJ whole genome shotgun (WGS) entry which is preliminary data.</text>
</comment>
<accession>A0ABT1CSX2</accession>
<protein>
    <submittedName>
        <fullName evidence="3">SDR family oxidoreductase</fullName>
    </submittedName>
</protein>
<dbReference type="CDD" id="cd05233">
    <property type="entry name" value="SDR_c"/>
    <property type="match status" value="1"/>
</dbReference>
<comment type="similarity">
    <text evidence="1">Belongs to the short-chain dehydrogenases/reductases (SDR) family.</text>
</comment>
<dbReference type="InterPro" id="IPR002347">
    <property type="entry name" value="SDR_fam"/>
</dbReference>
<dbReference type="InterPro" id="IPR036291">
    <property type="entry name" value="NAD(P)-bd_dom_sf"/>
</dbReference>
<dbReference type="PANTHER" id="PTHR43477:SF1">
    <property type="entry name" value="DIHYDROANTICAPSIN 7-DEHYDROGENASE"/>
    <property type="match status" value="1"/>
</dbReference>
<keyword evidence="2" id="KW-0560">Oxidoreductase</keyword>
<evidence type="ECO:0000256" key="1">
    <source>
        <dbReference type="ARBA" id="ARBA00006484"/>
    </source>
</evidence>
<dbReference type="EMBL" id="JAAAML010000002">
    <property type="protein sequence ID" value="MCO6409282.1"/>
    <property type="molecule type" value="Genomic_DNA"/>
</dbReference>
<dbReference type="SUPFAM" id="SSF51735">
    <property type="entry name" value="NAD(P)-binding Rossmann-fold domains"/>
    <property type="match status" value="1"/>
</dbReference>
<dbReference type="PROSITE" id="PS00061">
    <property type="entry name" value="ADH_SHORT"/>
    <property type="match status" value="1"/>
</dbReference>
<dbReference type="Proteomes" id="UP001320715">
    <property type="component" value="Unassembled WGS sequence"/>
</dbReference>
<dbReference type="PRINTS" id="PR00081">
    <property type="entry name" value="GDHRDH"/>
</dbReference>
<evidence type="ECO:0000313" key="3">
    <source>
        <dbReference type="EMBL" id="MCO6409282.1"/>
    </source>
</evidence>
<sequence length="254" mass="25855">MANTNSLKGRTAVVTGGSRGLGRAIARKLADAGSAVVILDLPEALAKAELPSDWTTFDIDLSRPDCGQALEAIADEVGAVDIVIANAGVVPPWRGMRQLDAAEWQTVMTINVWGVAATLGAFAAALARSDHGSAVVMASINGYKAHPKQVLYTTSKHAVLGVMRAAALDMGADGTRVNAIAPGPIATDALMARLESRHSNGGPSPDQALAILAAETSTGRLATEDDVAEVALWLASDAAGGITGTVVPVESGLG</sequence>
<proteinExistence type="inferred from homology"/>
<reference evidence="3 4" key="1">
    <citation type="submission" date="2020-01" db="EMBL/GenBank/DDBJ databases">
        <title>Genomes of bacteria type strains.</title>
        <authorList>
            <person name="Chen J."/>
            <person name="Zhu S."/>
            <person name="Yang J."/>
        </authorList>
    </citation>
    <scope>NUCLEOTIDE SEQUENCE [LARGE SCALE GENOMIC DNA]</scope>
    <source>
        <strain evidence="3 4">DSM 16655</strain>
    </source>
</reference>
<gene>
    <name evidence="3" type="ORF">GTW23_13945</name>
</gene>
<dbReference type="InterPro" id="IPR051122">
    <property type="entry name" value="SDR_DHRS6-like"/>
</dbReference>
<evidence type="ECO:0000256" key="2">
    <source>
        <dbReference type="ARBA" id="ARBA00023002"/>
    </source>
</evidence>
<dbReference type="Pfam" id="PF13561">
    <property type="entry name" value="adh_short_C2"/>
    <property type="match status" value="1"/>
</dbReference>
<organism evidence="3 4">
    <name type="scientific">Hoeflea alexandrii</name>
    <dbReference type="NCBI Taxonomy" id="288436"/>
    <lineage>
        <taxon>Bacteria</taxon>
        <taxon>Pseudomonadati</taxon>
        <taxon>Pseudomonadota</taxon>
        <taxon>Alphaproteobacteria</taxon>
        <taxon>Hyphomicrobiales</taxon>
        <taxon>Rhizobiaceae</taxon>
        <taxon>Hoeflea</taxon>
    </lineage>
</organism>
<evidence type="ECO:0000313" key="4">
    <source>
        <dbReference type="Proteomes" id="UP001320715"/>
    </source>
</evidence>
<dbReference type="InterPro" id="IPR020904">
    <property type="entry name" value="Sc_DH/Rdtase_CS"/>
</dbReference>
<dbReference type="RefSeq" id="WP_252916191.1">
    <property type="nucleotide sequence ID" value="NZ_JAAAML010000002.1"/>
</dbReference>
<dbReference type="PANTHER" id="PTHR43477">
    <property type="entry name" value="DIHYDROANTICAPSIN 7-DEHYDROGENASE"/>
    <property type="match status" value="1"/>
</dbReference>
<name>A0ABT1CSX2_9HYPH</name>
<dbReference type="Gene3D" id="3.40.50.720">
    <property type="entry name" value="NAD(P)-binding Rossmann-like Domain"/>
    <property type="match status" value="1"/>
</dbReference>
<dbReference type="PRINTS" id="PR00080">
    <property type="entry name" value="SDRFAMILY"/>
</dbReference>
<keyword evidence="4" id="KW-1185">Reference proteome</keyword>